<protein>
    <submittedName>
        <fullName evidence="1">Uncharacterized protein</fullName>
    </submittedName>
</protein>
<dbReference type="EMBL" id="JAIWYP010000007">
    <property type="protein sequence ID" value="KAH3801099.1"/>
    <property type="molecule type" value="Genomic_DNA"/>
</dbReference>
<accession>A0A9D4FL26</accession>
<proteinExistence type="predicted"/>
<gene>
    <name evidence="1" type="ORF">DPMN_154744</name>
</gene>
<keyword evidence="2" id="KW-1185">Reference proteome</keyword>
<reference evidence="1" key="2">
    <citation type="submission" date="2020-11" db="EMBL/GenBank/DDBJ databases">
        <authorList>
            <person name="McCartney M.A."/>
            <person name="Auch B."/>
            <person name="Kono T."/>
            <person name="Mallez S."/>
            <person name="Becker A."/>
            <person name="Gohl D.M."/>
            <person name="Silverstein K.A.T."/>
            <person name="Koren S."/>
            <person name="Bechman K.B."/>
            <person name="Herman A."/>
            <person name="Abrahante J.E."/>
            <person name="Garbe J."/>
        </authorList>
    </citation>
    <scope>NUCLEOTIDE SEQUENCE</scope>
    <source>
        <strain evidence="1">Duluth1</strain>
        <tissue evidence="1">Whole animal</tissue>
    </source>
</reference>
<dbReference type="AlphaFoldDB" id="A0A9D4FL26"/>
<comment type="caution">
    <text evidence="1">The sequence shown here is derived from an EMBL/GenBank/DDBJ whole genome shotgun (WGS) entry which is preliminary data.</text>
</comment>
<reference evidence="1" key="1">
    <citation type="journal article" date="2019" name="bioRxiv">
        <title>The Genome of the Zebra Mussel, Dreissena polymorpha: A Resource for Invasive Species Research.</title>
        <authorList>
            <person name="McCartney M.A."/>
            <person name="Auch B."/>
            <person name="Kono T."/>
            <person name="Mallez S."/>
            <person name="Zhang Y."/>
            <person name="Obille A."/>
            <person name="Becker A."/>
            <person name="Abrahante J.E."/>
            <person name="Garbe J."/>
            <person name="Badalamenti J.P."/>
            <person name="Herman A."/>
            <person name="Mangelson H."/>
            <person name="Liachko I."/>
            <person name="Sullivan S."/>
            <person name="Sone E.D."/>
            <person name="Koren S."/>
            <person name="Silverstein K.A.T."/>
            <person name="Beckman K.B."/>
            <person name="Gohl D.M."/>
        </authorList>
    </citation>
    <scope>NUCLEOTIDE SEQUENCE</scope>
    <source>
        <strain evidence="1">Duluth1</strain>
        <tissue evidence="1">Whole animal</tissue>
    </source>
</reference>
<name>A0A9D4FL26_DREPO</name>
<evidence type="ECO:0000313" key="2">
    <source>
        <dbReference type="Proteomes" id="UP000828390"/>
    </source>
</evidence>
<dbReference type="Proteomes" id="UP000828390">
    <property type="component" value="Unassembled WGS sequence"/>
</dbReference>
<sequence>MVVHPYVCIAGAAGEVIGQLGGVQDILEALKTHASSSKLCSVGLNALWGLSVHGITPVLPPGLLAQKYPYSGMSKSGIPISLTLQIRGTPVPTFQNQRHRCA</sequence>
<evidence type="ECO:0000313" key="1">
    <source>
        <dbReference type="EMBL" id="KAH3801099.1"/>
    </source>
</evidence>
<organism evidence="1 2">
    <name type="scientific">Dreissena polymorpha</name>
    <name type="common">Zebra mussel</name>
    <name type="synonym">Mytilus polymorpha</name>
    <dbReference type="NCBI Taxonomy" id="45954"/>
    <lineage>
        <taxon>Eukaryota</taxon>
        <taxon>Metazoa</taxon>
        <taxon>Spiralia</taxon>
        <taxon>Lophotrochozoa</taxon>
        <taxon>Mollusca</taxon>
        <taxon>Bivalvia</taxon>
        <taxon>Autobranchia</taxon>
        <taxon>Heteroconchia</taxon>
        <taxon>Euheterodonta</taxon>
        <taxon>Imparidentia</taxon>
        <taxon>Neoheterodontei</taxon>
        <taxon>Myida</taxon>
        <taxon>Dreissenoidea</taxon>
        <taxon>Dreissenidae</taxon>
        <taxon>Dreissena</taxon>
    </lineage>
</organism>